<name>A0A0W0S1Z3_LEGBO</name>
<gene>
    <name evidence="1" type="ORF">Lboz_0351</name>
</gene>
<dbReference type="EMBL" id="LNXU01000002">
    <property type="protein sequence ID" value="KTC77398.1"/>
    <property type="molecule type" value="Genomic_DNA"/>
</dbReference>
<dbReference type="PATRIC" id="fig|447.4.peg.380"/>
<evidence type="ECO:0000313" key="1">
    <source>
        <dbReference type="EMBL" id="KTC77398.1"/>
    </source>
</evidence>
<sequence>MLRLRLARHFAELYQEKGTVHLPDFLIYDFDKHEYQIFWREIASSPRQRLYTDGIDVFRVSWFRTLFESFKGWLGFENHCHPNRIEMTLGKIAYAGYLKGFKSKELTQSTNGFPISPNFIYLTHLPRTNQTSNELQRLLVNYFMTHSHAFPELNESIPRNYPFGQAFIRESLAYLLPSIDPQDSETINAAIQQINYYNQPVSKIHCFKSSPFAEAYAQFLASQQRFYEALEWSLEVKKKFREKFINFYLDQETDPQALTNAVELINALFLSTNQEDQQKAVDYIKNYLTYEGQTVYLTLYPELRIQVAKSYLEDAKKEKRRWRITQLFIGNQTIEYLAQAVRLAPQILDQDNSMHDIMMREEWTLYQFDLAIEGHHFQDADVLYTNSPNLNFNKYKLERLREYYCTQFDTNTSQIKEALLYKKTKAAMQMAEEQIELAKKIVGIQPHDSLVKEATLSYAVTLLAIDELEHPVKESDRTQLSKAQQRLSEYLFLSNNTALMEVYNKLLLRKIDCLIAQLGVPIDYNERLSTRVDFIKVHINEIEELKKELKTFITLNEPKSKEMRQILAKIYYLLADTLVYFEEKKQEAIPYFKKAKELMPENLYYNLRYLELIEDERRHGAREKIGAIGHLHGTRYRYYMDERWSEDKIMSNGFDIHAVLPDDSFISTLGRAVGFF</sequence>
<accession>A0A0W0S1Z3</accession>
<organism evidence="1 2">
    <name type="scientific">Legionella bozemanae</name>
    <name type="common">Fluoribacter bozemanae</name>
    <dbReference type="NCBI Taxonomy" id="447"/>
    <lineage>
        <taxon>Bacteria</taxon>
        <taxon>Pseudomonadati</taxon>
        <taxon>Pseudomonadota</taxon>
        <taxon>Gammaproteobacteria</taxon>
        <taxon>Legionellales</taxon>
        <taxon>Legionellaceae</taxon>
        <taxon>Legionella</taxon>
    </lineage>
</organism>
<dbReference type="OrthoDB" id="5649492at2"/>
<keyword evidence="2" id="KW-1185">Reference proteome</keyword>
<dbReference type="AlphaFoldDB" id="A0A0W0S1Z3"/>
<evidence type="ECO:0000313" key="2">
    <source>
        <dbReference type="Proteomes" id="UP000054695"/>
    </source>
</evidence>
<dbReference type="STRING" id="447.Lboz_0351"/>
<reference evidence="1 2" key="1">
    <citation type="submission" date="2015-11" db="EMBL/GenBank/DDBJ databases">
        <title>Genomic analysis of 38 Legionella species identifies large and diverse effector repertoires.</title>
        <authorList>
            <person name="Burstein D."/>
            <person name="Amaro F."/>
            <person name="Zusman T."/>
            <person name="Lifshitz Z."/>
            <person name="Cohen O."/>
            <person name="Gilbert J.A."/>
            <person name="Pupko T."/>
            <person name="Shuman H.A."/>
            <person name="Segal G."/>
        </authorList>
    </citation>
    <scope>NUCLEOTIDE SEQUENCE [LARGE SCALE GENOMIC DNA]</scope>
    <source>
        <strain evidence="1 2">WIGA</strain>
    </source>
</reference>
<comment type="caution">
    <text evidence="1">The sequence shown here is derived from an EMBL/GenBank/DDBJ whole genome shotgun (WGS) entry which is preliminary data.</text>
</comment>
<dbReference type="RefSeq" id="WP_058458047.1">
    <property type="nucleotide sequence ID" value="NZ_CAAAIY010000003.1"/>
</dbReference>
<proteinExistence type="predicted"/>
<dbReference type="Proteomes" id="UP000054695">
    <property type="component" value="Unassembled WGS sequence"/>
</dbReference>
<protein>
    <submittedName>
        <fullName evidence="1">Uncharacterized protein</fullName>
    </submittedName>
</protein>